<evidence type="ECO:0000313" key="3">
    <source>
        <dbReference type="Proteomes" id="UP000004956"/>
    </source>
</evidence>
<name>H3KEL0_9BURK</name>
<keyword evidence="3" id="KW-1185">Reference proteome</keyword>
<evidence type="ECO:0000313" key="2">
    <source>
        <dbReference type="EMBL" id="EHY31445.1"/>
    </source>
</evidence>
<reference evidence="2 3" key="1">
    <citation type="submission" date="2011-11" db="EMBL/GenBank/DDBJ databases">
        <authorList>
            <person name="Weinstock G."/>
            <person name="Sodergren E."/>
            <person name="Clifton S."/>
            <person name="Fulton L."/>
            <person name="Fulton B."/>
            <person name="Courtney L."/>
            <person name="Fronick C."/>
            <person name="Harrison M."/>
            <person name="Strong C."/>
            <person name="Farmer C."/>
            <person name="Delahaunty K."/>
            <person name="Markovic C."/>
            <person name="Hall O."/>
            <person name="Minx P."/>
            <person name="Tomlinson C."/>
            <person name="Mitreva M."/>
            <person name="Hou S."/>
            <person name="Chen J."/>
            <person name="Wollam A."/>
            <person name="Pepin K.H."/>
            <person name="Johnson M."/>
            <person name="Bhonagiri V."/>
            <person name="Zhang X."/>
            <person name="Suruliraj S."/>
            <person name="Warren W."/>
            <person name="Chinwalla A."/>
            <person name="Mardis E.R."/>
            <person name="Wilson R.K."/>
        </authorList>
    </citation>
    <scope>NUCLEOTIDE SEQUENCE [LARGE SCALE GENOMIC DNA]</scope>
    <source>
        <strain evidence="2 3">YIT 11816</strain>
    </source>
</reference>
<dbReference type="HOGENOM" id="CLU_2412080_0_0_4"/>
<dbReference type="STRING" id="762967.HMPREF9440_01174"/>
<sequence length="92" mass="10019">MRNGRKVKDKAGSVFGPTASTTLFRRRRRPFCQGTGTNEKSADSIVRVDALSEGFTSPVRRCVETPSREPLHHISPGAGPSIEDARTHAGRT</sequence>
<evidence type="ECO:0000256" key="1">
    <source>
        <dbReference type="SAM" id="MobiDB-lite"/>
    </source>
</evidence>
<protein>
    <submittedName>
        <fullName evidence="2">Uncharacterized protein</fullName>
    </submittedName>
</protein>
<dbReference type="Proteomes" id="UP000004956">
    <property type="component" value="Unassembled WGS sequence"/>
</dbReference>
<proteinExistence type="predicted"/>
<dbReference type="AlphaFoldDB" id="H3KEL0"/>
<feature type="compositionally biased region" description="Basic and acidic residues" evidence="1">
    <location>
        <begin position="83"/>
        <end position="92"/>
    </location>
</feature>
<organism evidence="2 3">
    <name type="scientific">Sutterella parvirubra YIT 11816</name>
    <dbReference type="NCBI Taxonomy" id="762967"/>
    <lineage>
        <taxon>Bacteria</taxon>
        <taxon>Pseudomonadati</taxon>
        <taxon>Pseudomonadota</taxon>
        <taxon>Betaproteobacteria</taxon>
        <taxon>Burkholderiales</taxon>
        <taxon>Sutterellaceae</taxon>
        <taxon>Sutterella</taxon>
    </lineage>
</organism>
<accession>H3KEL0</accession>
<comment type="caution">
    <text evidence="2">The sequence shown here is derived from an EMBL/GenBank/DDBJ whole genome shotgun (WGS) entry which is preliminary data.</text>
</comment>
<dbReference type="EMBL" id="AFBQ01000159">
    <property type="protein sequence ID" value="EHY31445.1"/>
    <property type="molecule type" value="Genomic_DNA"/>
</dbReference>
<feature type="region of interest" description="Disordered" evidence="1">
    <location>
        <begin position="1"/>
        <end position="40"/>
    </location>
</feature>
<gene>
    <name evidence="2" type="ORF">HMPREF9440_01174</name>
</gene>
<feature type="region of interest" description="Disordered" evidence="1">
    <location>
        <begin position="65"/>
        <end position="92"/>
    </location>
</feature>